<protein>
    <submittedName>
        <fullName evidence="2">Uncharacterized protein</fullName>
    </submittedName>
</protein>
<sequence length="95" mass="10374">MIVVDHRNPNVSTIAPLINGPANEPIYSVALNNPEIKPNVTRLFSNPSSPDPTIIHLTGATIRHPKKTPNSTNPTIVTQSLTCKKDNNGLDPMRR</sequence>
<name>A0A0B7AV55_9EUPU</name>
<gene>
    <name evidence="2" type="primary">ORF142775</name>
    <name evidence="3" type="synonym">ORF142781</name>
</gene>
<evidence type="ECO:0000313" key="3">
    <source>
        <dbReference type="EMBL" id="CEK84473.1"/>
    </source>
</evidence>
<dbReference type="AlphaFoldDB" id="A0A0B7AV55"/>
<feature type="region of interest" description="Disordered" evidence="1">
    <location>
        <begin position="63"/>
        <end position="95"/>
    </location>
</feature>
<feature type="compositionally biased region" description="Polar residues" evidence="1">
    <location>
        <begin position="68"/>
        <end position="82"/>
    </location>
</feature>
<evidence type="ECO:0000313" key="2">
    <source>
        <dbReference type="EMBL" id="CEK84472.1"/>
    </source>
</evidence>
<dbReference type="EMBL" id="HACG01037608">
    <property type="protein sequence ID" value="CEK84473.1"/>
    <property type="molecule type" value="Transcribed_RNA"/>
</dbReference>
<dbReference type="EMBL" id="HACG01037607">
    <property type="protein sequence ID" value="CEK84472.1"/>
    <property type="molecule type" value="Transcribed_RNA"/>
</dbReference>
<accession>A0A0B7AV55</accession>
<organism evidence="2">
    <name type="scientific">Arion vulgaris</name>
    <dbReference type="NCBI Taxonomy" id="1028688"/>
    <lineage>
        <taxon>Eukaryota</taxon>
        <taxon>Metazoa</taxon>
        <taxon>Spiralia</taxon>
        <taxon>Lophotrochozoa</taxon>
        <taxon>Mollusca</taxon>
        <taxon>Gastropoda</taxon>
        <taxon>Heterobranchia</taxon>
        <taxon>Euthyneura</taxon>
        <taxon>Panpulmonata</taxon>
        <taxon>Eupulmonata</taxon>
        <taxon>Stylommatophora</taxon>
        <taxon>Helicina</taxon>
        <taxon>Arionoidea</taxon>
        <taxon>Arionidae</taxon>
        <taxon>Arion</taxon>
    </lineage>
</organism>
<feature type="compositionally biased region" description="Basic and acidic residues" evidence="1">
    <location>
        <begin position="83"/>
        <end position="95"/>
    </location>
</feature>
<evidence type="ECO:0000256" key="1">
    <source>
        <dbReference type="SAM" id="MobiDB-lite"/>
    </source>
</evidence>
<reference evidence="2" key="1">
    <citation type="submission" date="2014-12" db="EMBL/GenBank/DDBJ databases">
        <title>Insight into the proteome of Arion vulgaris.</title>
        <authorList>
            <person name="Aradska J."/>
            <person name="Bulat T."/>
            <person name="Smidak R."/>
            <person name="Sarate P."/>
            <person name="Gangsoo J."/>
            <person name="Sialana F."/>
            <person name="Bilban M."/>
            <person name="Lubec G."/>
        </authorList>
    </citation>
    <scope>NUCLEOTIDE SEQUENCE</scope>
    <source>
        <tissue evidence="2">Skin</tissue>
    </source>
</reference>
<proteinExistence type="predicted"/>